<evidence type="ECO:0000256" key="1">
    <source>
        <dbReference type="SAM" id="MobiDB-lite"/>
    </source>
</evidence>
<protein>
    <submittedName>
        <fullName evidence="2">Uncharacterized protein</fullName>
    </submittedName>
</protein>
<dbReference type="Proteomes" id="UP001150907">
    <property type="component" value="Unassembled WGS sequence"/>
</dbReference>
<dbReference type="OrthoDB" id="419317at2759"/>
<dbReference type="EMBL" id="JANBQF010000917">
    <property type="protein sequence ID" value="KAJ1998596.1"/>
    <property type="molecule type" value="Genomic_DNA"/>
</dbReference>
<keyword evidence="3" id="KW-1185">Reference proteome</keyword>
<evidence type="ECO:0000313" key="2">
    <source>
        <dbReference type="EMBL" id="KAJ1998596.1"/>
    </source>
</evidence>
<reference evidence="2" key="1">
    <citation type="submission" date="2022-07" db="EMBL/GenBank/DDBJ databases">
        <title>Phylogenomic reconstructions and comparative analyses of Kickxellomycotina fungi.</title>
        <authorList>
            <person name="Reynolds N.K."/>
            <person name="Stajich J.E."/>
            <person name="Barry K."/>
            <person name="Grigoriev I.V."/>
            <person name="Crous P."/>
            <person name="Smith M.E."/>
        </authorList>
    </citation>
    <scope>NUCLEOTIDE SEQUENCE</scope>
    <source>
        <strain evidence="2">IMI 214461</strain>
    </source>
</reference>
<gene>
    <name evidence="2" type="ORF">H4R26_005396</name>
</gene>
<sequence>MPQLPPNVVEHIRRSIDGVFRDFGARNGGEWIASTRDSQYYRIDHENTVGSALTDEEVRRGHIQGPDPVSRDSTIDAYLPISGLTISPANRLAVHTADEWALAQPSRAQTNELLYDLFESILPALRRLPGNEGYSYSSTLSSSPHYLSETTPDQIGAAGEALGGLGDAFVELGRSMQTVGRQWQTRSSMSSSHARTDST</sequence>
<feature type="compositionally biased region" description="Polar residues" evidence="1">
    <location>
        <begin position="180"/>
        <end position="193"/>
    </location>
</feature>
<name>A0A9W8EFW4_9FUNG</name>
<organism evidence="2 3">
    <name type="scientific">Coemansia thaxteri</name>
    <dbReference type="NCBI Taxonomy" id="2663907"/>
    <lineage>
        <taxon>Eukaryota</taxon>
        <taxon>Fungi</taxon>
        <taxon>Fungi incertae sedis</taxon>
        <taxon>Zoopagomycota</taxon>
        <taxon>Kickxellomycotina</taxon>
        <taxon>Kickxellomycetes</taxon>
        <taxon>Kickxellales</taxon>
        <taxon>Kickxellaceae</taxon>
        <taxon>Coemansia</taxon>
    </lineage>
</organism>
<proteinExistence type="predicted"/>
<feature type="region of interest" description="Disordered" evidence="1">
    <location>
        <begin position="180"/>
        <end position="199"/>
    </location>
</feature>
<accession>A0A9W8EFW4</accession>
<comment type="caution">
    <text evidence="2">The sequence shown here is derived from an EMBL/GenBank/DDBJ whole genome shotgun (WGS) entry which is preliminary data.</text>
</comment>
<dbReference type="AlphaFoldDB" id="A0A9W8EFW4"/>
<evidence type="ECO:0000313" key="3">
    <source>
        <dbReference type="Proteomes" id="UP001150907"/>
    </source>
</evidence>